<dbReference type="Pfam" id="PF13088">
    <property type="entry name" value="BNR_2"/>
    <property type="match status" value="1"/>
</dbReference>
<name>A0ABV1KFC3_9PSEU</name>
<sequence length="400" mass="42586">MSAAPTSTTTPAELPGPTDGVLRPHDGEPDRRDALLPAPDVQNHAANLMELPGGDLACVWFAGTQEGVPDIGVRFSRLPAGGERWTDPVTLSDDGARSEQNPLLFVAPSGTVWLLWTAQIAGNQDTAEVRVRTSGDAGVTWSAQRTLFPAGPAGGVFVRQPVVVTSTGRWLLPIWHCVTPPEGRWVGDLDTSAVMVSDDDGATWREVAVPDSTGQVHMNVVARPDGTLAAFYRSRRADAVHRSVSTDDGESWSVPEPVELPNNNSSVQVVGLPDGRLALVGNPSSRADATDRRASLYDEISDSGSVGDAGSADALREGAFWGAPRAPMTLAISDDGGATWPVRRDLETGDGFCLVNDSRGKRNREFSYPSIRAGADGGLHIAYTYYRQAIRYVHLAAPDA</sequence>
<feature type="region of interest" description="Disordered" evidence="1">
    <location>
        <begin position="1"/>
        <end position="36"/>
    </location>
</feature>
<feature type="region of interest" description="Disordered" evidence="1">
    <location>
        <begin position="242"/>
        <end position="264"/>
    </location>
</feature>
<dbReference type="RefSeq" id="WP_349300236.1">
    <property type="nucleotide sequence ID" value="NZ_JBEDNQ010000009.1"/>
</dbReference>
<evidence type="ECO:0000313" key="3">
    <source>
        <dbReference type="EMBL" id="MEQ3553171.1"/>
    </source>
</evidence>
<keyword evidence="4" id="KW-1185">Reference proteome</keyword>
<feature type="compositionally biased region" description="Low complexity" evidence="1">
    <location>
        <begin position="1"/>
        <end position="12"/>
    </location>
</feature>
<evidence type="ECO:0000256" key="1">
    <source>
        <dbReference type="SAM" id="MobiDB-lite"/>
    </source>
</evidence>
<dbReference type="PANTHER" id="PTHR43752">
    <property type="entry name" value="BNR/ASP-BOX REPEAT FAMILY PROTEIN"/>
    <property type="match status" value="1"/>
</dbReference>
<feature type="compositionally biased region" description="Basic and acidic residues" evidence="1">
    <location>
        <begin position="22"/>
        <end position="34"/>
    </location>
</feature>
<comment type="caution">
    <text evidence="3">The sequence shown here is derived from an EMBL/GenBank/DDBJ whole genome shotgun (WGS) entry which is preliminary data.</text>
</comment>
<accession>A0ABV1KFC3</accession>
<dbReference type="Gene3D" id="2.120.10.10">
    <property type="match status" value="1"/>
</dbReference>
<dbReference type="InterPro" id="IPR036278">
    <property type="entry name" value="Sialidase_sf"/>
</dbReference>
<feature type="domain" description="Sialidase" evidence="2">
    <location>
        <begin position="54"/>
        <end position="381"/>
    </location>
</feature>
<protein>
    <submittedName>
        <fullName evidence="3">Sialidase family protein</fullName>
    </submittedName>
</protein>
<dbReference type="SUPFAM" id="SSF50939">
    <property type="entry name" value="Sialidases"/>
    <property type="match status" value="1"/>
</dbReference>
<dbReference type="Proteomes" id="UP001494902">
    <property type="component" value="Unassembled WGS sequence"/>
</dbReference>
<dbReference type="PANTHER" id="PTHR43752:SF2">
    <property type="entry name" value="BNR_ASP-BOX REPEAT FAMILY PROTEIN"/>
    <property type="match status" value="1"/>
</dbReference>
<reference evidence="3 4" key="1">
    <citation type="submission" date="2024-03" db="EMBL/GenBank/DDBJ databases">
        <title>Draft genome sequence of Pseudonocardia nematodicida JCM 31783.</title>
        <authorList>
            <person name="Butdee W."/>
            <person name="Duangmal K."/>
        </authorList>
    </citation>
    <scope>NUCLEOTIDE SEQUENCE [LARGE SCALE GENOMIC DNA]</scope>
    <source>
        <strain evidence="3 4">JCM 31783</strain>
    </source>
</reference>
<proteinExistence type="predicted"/>
<organism evidence="3 4">
    <name type="scientific">Pseudonocardia nematodicida</name>
    <dbReference type="NCBI Taxonomy" id="1206997"/>
    <lineage>
        <taxon>Bacteria</taxon>
        <taxon>Bacillati</taxon>
        <taxon>Actinomycetota</taxon>
        <taxon>Actinomycetes</taxon>
        <taxon>Pseudonocardiales</taxon>
        <taxon>Pseudonocardiaceae</taxon>
        <taxon>Pseudonocardia</taxon>
    </lineage>
</organism>
<evidence type="ECO:0000313" key="4">
    <source>
        <dbReference type="Proteomes" id="UP001494902"/>
    </source>
</evidence>
<dbReference type="InterPro" id="IPR011040">
    <property type="entry name" value="Sialidase"/>
</dbReference>
<dbReference type="EMBL" id="JBEDNQ010000009">
    <property type="protein sequence ID" value="MEQ3553171.1"/>
    <property type="molecule type" value="Genomic_DNA"/>
</dbReference>
<dbReference type="CDD" id="cd15482">
    <property type="entry name" value="Sialidase_non-viral"/>
    <property type="match status" value="1"/>
</dbReference>
<gene>
    <name evidence="3" type="ORF">WIS52_22100</name>
</gene>
<evidence type="ECO:0000259" key="2">
    <source>
        <dbReference type="Pfam" id="PF13088"/>
    </source>
</evidence>